<name>A0A2T4UI47_9ACTN</name>
<feature type="region of interest" description="Disordered" evidence="1">
    <location>
        <begin position="74"/>
        <end position="99"/>
    </location>
</feature>
<evidence type="ECO:0000313" key="2">
    <source>
        <dbReference type="EMBL" id="PTL58889.1"/>
    </source>
</evidence>
<sequence>MFAGERQEQVALDGCLEVACAEFLAVSSARELVDHRIADADVEPWVVSLPAGEQHVAYDPATVLQAEVAEGAGGVHPAQQLRSEGALERAGPPVGRLSP</sequence>
<gene>
    <name evidence="2" type="ORF">C7Y72_04085</name>
</gene>
<dbReference type="EMBL" id="PYYB01000001">
    <property type="protein sequence ID" value="PTL58889.1"/>
    <property type="molecule type" value="Genomic_DNA"/>
</dbReference>
<evidence type="ECO:0000313" key="3">
    <source>
        <dbReference type="Proteomes" id="UP000240739"/>
    </source>
</evidence>
<comment type="caution">
    <text evidence="2">The sequence shown here is derived from an EMBL/GenBank/DDBJ whole genome shotgun (WGS) entry which is preliminary data.</text>
</comment>
<dbReference type="Proteomes" id="UP000240739">
    <property type="component" value="Unassembled WGS sequence"/>
</dbReference>
<organism evidence="2 3">
    <name type="scientific">Paraconexibacter algicola</name>
    <dbReference type="NCBI Taxonomy" id="2133960"/>
    <lineage>
        <taxon>Bacteria</taxon>
        <taxon>Bacillati</taxon>
        <taxon>Actinomycetota</taxon>
        <taxon>Thermoleophilia</taxon>
        <taxon>Solirubrobacterales</taxon>
        <taxon>Paraconexibacteraceae</taxon>
        <taxon>Paraconexibacter</taxon>
    </lineage>
</organism>
<keyword evidence="3" id="KW-1185">Reference proteome</keyword>
<protein>
    <submittedName>
        <fullName evidence="2">Uncharacterized protein</fullName>
    </submittedName>
</protein>
<proteinExistence type="predicted"/>
<evidence type="ECO:0000256" key="1">
    <source>
        <dbReference type="SAM" id="MobiDB-lite"/>
    </source>
</evidence>
<dbReference type="AlphaFoldDB" id="A0A2T4UI47"/>
<reference evidence="2 3" key="1">
    <citation type="submission" date="2018-03" db="EMBL/GenBank/DDBJ databases">
        <title>Aquarubrobacter algicola gen. nov., sp. nov., a novel actinobacterium isolated from shallow eutrophic lake during the end of cyanobacterial harmful algal blooms.</title>
        <authorList>
            <person name="Chun S.J."/>
        </authorList>
    </citation>
    <scope>NUCLEOTIDE SEQUENCE [LARGE SCALE GENOMIC DNA]</scope>
    <source>
        <strain evidence="2 3">Seoho-28</strain>
    </source>
</reference>
<accession>A0A2T4UI47</accession>